<evidence type="ECO:0000256" key="1">
    <source>
        <dbReference type="SAM" id="Phobius"/>
    </source>
</evidence>
<dbReference type="AlphaFoldDB" id="A0A9E7U687"/>
<sequence>MDWVCTECERTYHEVPDACGACGNEAVVPVDEHRVGRLDRLLRNARGALTDPSRVDRSLVRPASGVDLAFRLLVLAAVVLAGSLLLGLV</sequence>
<feature type="transmembrane region" description="Helical" evidence="1">
    <location>
        <begin position="68"/>
        <end position="88"/>
    </location>
</feature>
<organism evidence="2 3">
    <name type="scientific">Salinirubellus salinus</name>
    <dbReference type="NCBI Taxonomy" id="1364945"/>
    <lineage>
        <taxon>Archaea</taxon>
        <taxon>Methanobacteriati</taxon>
        <taxon>Methanobacteriota</taxon>
        <taxon>Stenosarchaea group</taxon>
        <taxon>Halobacteria</taxon>
        <taxon>Halobacteriales</taxon>
        <taxon>Natronomonadaceae</taxon>
        <taxon>Salinirubellus</taxon>
    </lineage>
</organism>
<proteinExistence type="predicted"/>
<reference evidence="2" key="1">
    <citation type="submission" date="2022-09" db="EMBL/GenBank/DDBJ databases">
        <title>Diverse halophilic archaea isolated from saline environments.</title>
        <authorList>
            <person name="Cui H.-L."/>
        </authorList>
    </citation>
    <scope>NUCLEOTIDE SEQUENCE</scope>
    <source>
        <strain evidence="2">ZS-35-S2</strain>
    </source>
</reference>
<evidence type="ECO:0000313" key="3">
    <source>
        <dbReference type="Proteomes" id="UP001057580"/>
    </source>
</evidence>
<dbReference type="RefSeq" id="WP_260643334.1">
    <property type="nucleotide sequence ID" value="NZ_CP104003.1"/>
</dbReference>
<keyword evidence="1" id="KW-1133">Transmembrane helix</keyword>
<dbReference type="GeneID" id="74942351"/>
<dbReference type="KEGG" id="ssai:N0B31_07975"/>
<evidence type="ECO:0000313" key="2">
    <source>
        <dbReference type="EMBL" id="UWM56220.1"/>
    </source>
</evidence>
<dbReference type="Proteomes" id="UP001057580">
    <property type="component" value="Chromosome"/>
</dbReference>
<accession>A0A9E7U687</accession>
<gene>
    <name evidence="2" type="ORF">N0B31_07975</name>
</gene>
<keyword evidence="1" id="KW-0472">Membrane</keyword>
<keyword evidence="1" id="KW-0812">Transmembrane</keyword>
<name>A0A9E7U687_9EURY</name>
<dbReference type="EMBL" id="CP104003">
    <property type="protein sequence ID" value="UWM56220.1"/>
    <property type="molecule type" value="Genomic_DNA"/>
</dbReference>
<protein>
    <submittedName>
        <fullName evidence="2">Uncharacterized protein</fullName>
    </submittedName>
</protein>
<keyword evidence="3" id="KW-1185">Reference proteome</keyword>